<dbReference type="GO" id="GO:0015074">
    <property type="term" value="P:DNA integration"/>
    <property type="evidence" value="ECO:0007669"/>
    <property type="project" value="UniProtKB-KW"/>
</dbReference>
<organism evidence="5 6">
    <name type="scientific">Comamonas testosteroni (strain DSM 14576 / KF-1)</name>
    <name type="common">Pseudomonas testosteroni</name>
    <dbReference type="NCBI Taxonomy" id="399795"/>
    <lineage>
        <taxon>Bacteria</taxon>
        <taxon>Pseudomonadati</taxon>
        <taxon>Pseudomonadota</taxon>
        <taxon>Betaproteobacteria</taxon>
        <taxon>Burkholderiales</taxon>
        <taxon>Comamonadaceae</taxon>
        <taxon>Comamonas</taxon>
    </lineage>
</organism>
<dbReference type="Pfam" id="PF00589">
    <property type="entry name" value="Phage_integrase"/>
    <property type="match status" value="1"/>
</dbReference>
<sequence>MATAVKKVKAIPGVEVRDASIRIRINMRGTSVIQRLNAPDGSALLPTLQNVMYATQLVTKIKADIRLGTYEHENYFATENLTSETKPIPTLIEQIDHWFNTLDLAKSTMRGYAVCCNFWRRTTIEVTVGRGKKARVEEVKIADIPLDKLALSHLQLARKKASALSGKTFNNYLSAVSSALALAVQDGILTEAVSTARAHKKWQKKQADPFSLNEINSIVSYMRERYDERIANLVEFWSLTGLRSSELYGLRWGSVDFNRAEIKVHEALVFGEHKASTKTDSSRMVLLTKRAIELLRLQKKFTFMGGNDAFVFTNPYDDLPWHSEKSIRNKYWIPTLRALGIRYRRPYNMRHTNATMRLMAGQKIGYAAGQMGHSIEMFTRTYARWLNGEQDRVELEKFELLTEAQHGQQQAAAYVRHVRGIAGQQSPRT</sequence>
<dbReference type="PROSITE" id="PS51898">
    <property type="entry name" value="TYR_RECOMBINASE"/>
    <property type="match status" value="1"/>
</dbReference>
<evidence type="ECO:0000256" key="1">
    <source>
        <dbReference type="ARBA" id="ARBA00022908"/>
    </source>
</evidence>
<dbReference type="PANTHER" id="PTHR30349:SF36">
    <property type="entry name" value="PROPHAGE INTEGRASE INTR-RELATED"/>
    <property type="match status" value="1"/>
</dbReference>
<dbReference type="SUPFAM" id="SSF56349">
    <property type="entry name" value="DNA breaking-rejoining enzymes"/>
    <property type="match status" value="1"/>
</dbReference>
<keyword evidence="1" id="KW-0229">DNA integration</keyword>
<name>B7WQQ6_COMTK</name>
<keyword evidence="3" id="KW-0233">DNA recombination</keyword>
<dbReference type="Proteomes" id="UP000003039">
    <property type="component" value="Unassembled WGS sequence"/>
</dbReference>
<evidence type="ECO:0000259" key="4">
    <source>
        <dbReference type="PROSITE" id="PS51898"/>
    </source>
</evidence>
<dbReference type="Pfam" id="PF12167">
    <property type="entry name" value="Arm-DNA-bind_2"/>
    <property type="match status" value="1"/>
</dbReference>
<dbReference type="PANTHER" id="PTHR30349">
    <property type="entry name" value="PHAGE INTEGRASE-RELATED"/>
    <property type="match status" value="1"/>
</dbReference>
<evidence type="ECO:0000313" key="6">
    <source>
        <dbReference type="Proteomes" id="UP000003039"/>
    </source>
</evidence>
<dbReference type="OrthoDB" id="5391994at2"/>
<dbReference type="AlphaFoldDB" id="B7WQQ6"/>
<dbReference type="InterPro" id="IPR050090">
    <property type="entry name" value="Tyrosine_recombinase_XerCD"/>
</dbReference>
<dbReference type="eggNOG" id="COG4974">
    <property type="taxonomic scope" value="Bacteria"/>
</dbReference>
<dbReference type="InterPro" id="IPR013762">
    <property type="entry name" value="Integrase-like_cat_sf"/>
</dbReference>
<dbReference type="InterPro" id="IPR010998">
    <property type="entry name" value="Integrase_recombinase_N"/>
</dbReference>
<dbReference type="CDD" id="cd01189">
    <property type="entry name" value="INT_ICEBs1_C_like"/>
    <property type="match status" value="1"/>
</dbReference>
<dbReference type="RefSeq" id="WP_003054356.1">
    <property type="nucleotide sequence ID" value="NZ_AAUJ02000001.1"/>
</dbReference>
<comment type="caution">
    <text evidence="5">The sequence shown here is derived from an EMBL/GenBank/DDBJ whole genome shotgun (WGS) entry which is preliminary data.</text>
</comment>
<dbReference type="InterPro" id="IPR022000">
    <property type="entry name" value="Min27-like_integrase_DNA_bind"/>
</dbReference>
<dbReference type="Gene3D" id="1.10.150.130">
    <property type="match status" value="1"/>
</dbReference>
<dbReference type="GO" id="GO:0003677">
    <property type="term" value="F:DNA binding"/>
    <property type="evidence" value="ECO:0007669"/>
    <property type="project" value="UniProtKB-KW"/>
</dbReference>
<evidence type="ECO:0000256" key="3">
    <source>
        <dbReference type="ARBA" id="ARBA00023172"/>
    </source>
</evidence>
<dbReference type="InterPro" id="IPR002104">
    <property type="entry name" value="Integrase_catalytic"/>
</dbReference>
<reference evidence="5 6" key="1">
    <citation type="journal article" date="2004" name="Appl. Environ. Microbiol.">
        <title>Mineralization of individual congeners of linear alkylbenzenesulfonate by defined pairs of heterotrophic bacteria.</title>
        <authorList>
            <person name="Schleheck D."/>
            <person name="Knepper T.P."/>
            <person name="Fischer K."/>
            <person name="Cook A.M."/>
        </authorList>
    </citation>
    <scope>NUCLEOTIDE SEQUENCE [LARGE SCALE GENOMIC DNA]</scope>
    <source>
        <strain evidence="6">DSM 14576 / KF-1</strain>
    </source>
</reference>
<dbReference type="EMBL" id="AAUJ02000001">
    <property type="protein sequence ID" value="EED67051.1"/>
    <property type="molecule type" value="Genomic_DNA"/>
</dbReference>
<accession>B7WQQ6</accession>
<feature type="domain" description="Tyr recombinase" evidence="4">
    <location>
        <begin position="205"/>
        <end position="396"/>
    </location>
</feature>
<evidence type="ECO:0000256" key="2">
    <source>
        <dbReference type="ARBA" id="ARBA00023125"/>
    </source>
</evidence>
<protein>
    <submittedName>
        <fullName evidence="5">Integrase family protein</fullName>
    </submittedName>
</protein>
<dbReference type="GO" id="GO:0006310">
    <property type="term" value="P:DNA recombination"/>
    <property type="evidence" value="ECO:0007669"/>
    <property type="project" value="UniProtKB-KW"/>
</dbReference>
<dbReference type="Gene3D" id="1.10.443.10">
    <property type="entry name" value="Intergrase catalytic core"/>
    <property type="match status" value="1"/>
</dbReference>
<gene>
    <name evidence="5" type="ORF">CtesDRAFT_PD1997</name>
</gene>
<proteinExistence type="predicted"/>
<evidence type="ECO:0000313" key="5">
    <source>
        <dbReference type="EMBL" id="EED67051.1"/>
    </source>
</evidence>
<dbReference type="InterPro" id="IPR011010">
    <property type="entry name" value="DNA_brk_join_enz"/>
</dbReference>
<keyword evidence="2" id="KW-0238">DNA-binding</keyword>